<feature type="compositionally biased region" description="Polar residues" evidence="1">
    <location>
        <begin position="223"/>
        <end position="244"/>
    </location>
</feature>
<proteinExistence type="predicted"/>
<feature type="region of interest" description="Disordered" evidence="1">
    <location>
        <begin position="135"/>
        <end position="244"/>
    </location>
</feature>
<reference evidence="2" key="1">
    <citation type="submission" date="2021-06" db="EMBL/GenBank/DDBJ databases">
        <authorList>
            <person name="Kallberg Y."/>
            <person name="Tangrot J."/>
            <person name="Rosling A."/>
        </authorList>
    </citation>
    <scope>NUCLEOTIDE SEQUENCE</scope>
    <source>
        <strain evidence="2">MT106</strain>
    </source>
</reference>
<dbReference type="Gene3D" id="1.10.10.2670">
    <property type="entry name" value="E3 ubiquitin-protein ligase"/>
    <property type="match status" value="1"/>
</dbReference>
<feature type="compositionally biased region" description="Low complexity" evidence="1">
    <location>
        <begin position="388"/>
        <end position="407"/>
    </location>
</feature>
<comment type="caution">
    <text evidence="2">The sequence shown here is derived from an EMBL/GenBank/DDBJ whole genome shotgun (WGS) entry which is preliminary data.</text>
</comment>
<name>A0A9N9GID7_9GLOM</name>
<evidence type="ECO:0000256" key="1">
    <source>
        <dbReference type="SAM" id="MobiDB-lite"/>
    </source>
</evidence>
<protein>
    <submittedName>
        <fullName evidence="2">10028_t:CDS:1</fullName>
    </submittedName>
</protein>
<feature type="compositionally biased region" description="Basic and acidic residues" evidence="1">
    <location>
        <begin position="344"/>
        <end position="354"/>
    </location>
</feature>
<feature type="compositionally biased region" description="Polar residues" evidence="1">
    <location>
        <begin position="363"/>
        <end position="374"/>
    </location>
</feature>
<accession>A0A9N9GID7</accession>
<dbReference type="Proteomes" id="UP000789831">
    <property type="component" value="Unassembled WGS sequence"/>
</dbReference>
<feature type="compositionally biased region" description="Polar residues" evidence="1">
    <location>
        <begin position="144"/>
        <end position="154"/>
    </location>
</feature>
<sequence>MPLQVKEKLSLSADSPEKRVIELNLTLEVIKLLQKAQSDGKNLSVKFNPSKQTSLVIHAGEDKYECISENKPASALYKVYQQLSPAGLELVGEITSEATLKKLQEEKKFQAAREKMRKKQIAINQQKEKKRVIRLDEEPIKAGSNKSTTTSRAATLTKPAATSKMNTTNNNSSSIKTSTRATRSTNSIMSSSSTTKGGVTGNNAKVAKATVKSNATRKPGPTLVQSSKSSASETQGSTSQSNQVLIEEESGGIPLKTRIIQLLAWTDLPFDKVVRMTQDNKDQVLAVLKMVAQQVGQDWRLKDETYKEVKVYEWTSYANAEIKAVVDRATKAFNALKIPKDAPEWKKLRQPMETKRKRPAPSSIATLPVSSSRNEPPEMPATKKRKTAQAAAPSTSTIAITSVTTRSPRARKTARKPEPVVKKSPAPLTASSSTQAKKPAVRKTKSQSGAEDIPNVISPSSTSTANASGSRKSISPSSASTSTSTSNNGAEFTLARVTSLKQFRDLETLFRSKYERYEQLFNQLKDDHKTNERLNAEYSNCKDPEEKAQITRKIAAQFGDTGEVSLKMREYTTIQDQLRAIKTELYRASEEETLGATDMDVDRDDRVDDDETEM</sequence>
<dbReference type="AlphaFoldDB" id="A0A9N9GID7"/>
<dbReference type="EMBL" id="CAJVPL010002517">
    <property type="protein sequence ID" value="CAG8612568.1"/>
    <property type="molecule type" value="Genomic_DNA"/>
</dbReference>
<organism evidence="2 3">
    <name type="scientific">Ambispora gerdemannii</name>
    <dbReference type="NCBI Taxonomy" id="144530"/>
    <lineage>
        <taxon>Eukaryota</taxon>
        <taxon>Fungi</taxon>
        <taxon>Fungi incertae sedis</taxon>
        <taxon>Mucoromycota</taxon>
        <taxon>Glomeromycotina</taxon>
        <taxon>Glomeromycetes</taxon>
        <taxon>Archaeosporales</taxon>
        <taxon>Ambisporaceae</taxon>
        <taxon>Ambispora</taxon>
    </lineage>
</organism>
<dbReference type="InterPro" id="IPR042065">
    <property type="entry name" value="E3_ELL-like"/>
</dbReference>
<evidence type="ECO:0000313" key="3">
    <source>
        <dbReference type="Proteomes" id="UP000789831"/>
    </source>
</evidence>
<dbReference type="OrthoDB" id="2587563at2759"/>
<feature type="region of interest" description="Disordered" evidence="1">
    <location>
        <begin position="589"/>
        <end position="614"/>
    </location>
</feature>
<keyword evidence="3" id="KW-1185">Reference proteome</keyword>
<feature type="compositionally biased region" description="Polar residues" evidence="1">
    <location>
        <begin position="457"/>
        <end position="467"/>
    </location>
</feature>
<feature type="compositionally biased region" description="Acidic residues" evidence="1">
    <location>
        <begin position="599"/>
        <end position="614"/>
    </location>
</feature>
<feature type="compositionally biased region" description="Low complexity" evidence="1">
    <location>
        <begin position="162"/>
        <end position="197"/>
    </location>
</feature>
<feature type="compositionally biased region" description="Low complexity" evidence="1">
    <location>
        <begin position="468"/>
        <end position="486"/>
    </location>
</feature>
<gene>
    <name evidence="2" type="ORF">AGERDE_LOCUS9665</name>
</gene>
<feature type="region of interest" description="Disordered" evidence="1">
    <location>
        <begin position="344"/>
        <end position="488"/>
    </location>
</feature>
<evidence type="ECO:0000313" key="2">
    <source>
        <dbReference type="EMBL" id="CAG8612568.1"/>
    </source>
</evidence>